<dbReference type="PROSITE" id="PS51186">
    <property type="entry name" value="GNAT"/>
    <property type="match status" value="1"/>
</dbReference>
<gene>
    <name evidence="2" type="ORF">LEMA_P044890.1</name>
</gene>
<reference evidence="3" key="1">
    <citation type="journal article" date="2011" name="Nat. Commun.">
        <title>Effector diversification within compartments of the Leptosphaeria maculans genome affected by Repeat-Induced Point mutations.</title>
        <authorList>
            <person name="Rouxel T."/>
            <person name="Grandaubert J."/>
            <person name="Hane J.K."/>
            <person name="Hoede C."/>
            <person name="van de Wouw A.P."/>
            <person name="Couloux A."/>
            <person name="Dominguez V."/>
            <person name="Anthouard V."/>
            <person name="Bally P."/>
            <person name="Bourras S."/>
            <person name="Cozijnsen A.J."/>
            <person name="Ciuffetti L.M."/>
            <person name="Degrave A."/>
            <person name="Dilmaghani A."/>
            <person name="Duret L."/>
            <person name="Fudal I."/>
            <person name="Goodwin S.B."/>
            <person name="Gout L."/>
            <person name="Glaser N."/>
            <person name="Linglin J."/>
            <person name="Kema G.H.J."/>
            <person name="Lapalu N."/>
            <person name="Lawrence C.B."/>
            <person name="May K."/>
            <person name="Meyer M."/>
            <person name="Ollivier B."/>
            <person name="Poulain J."/>
            <person name="Schoch C.L."/>
            <person name="Simon A."/>
            <person name="Spatafora J.W."/>
            <person name="Stachowiak A."/>
            <person name="Turgeon B.G."/>
            <person name="Tyler B.M."/>
            <person name="Vincent D."/>
            <person name="Weissenbach J."/>
            <person name="Amselem J."/>
            <person name="Quesneville H."/>
            <person name="Oliver R.P."/>
            <person name="Wincker P."/>
            <person name="Balesdent M.-H."/>
            <person name="Howlett B.J."/>
        </authorList>
    </citation>
    <scope>NUCLEOTIDE SEQUENCE [LARGE SCALE GENOMIC DNA]</scope>
    <source>
        <strain evidence="3">JN3 / isolate v23.1.3 / race Av1-4-5-6-7-8</strain>
    </source>
</reference>
<dbReference type="InterPro" id="IPR052523">
    <property type="entry name" value="Trichothecene_AcTrans"/>
</dbReference>
<dbReference type="Pfam" id="PF13673">
    <property type="entry name" value="Acetyltransf_10"/>
    <property type="match status" value="1"/>
</dbReference>
<dbReference type="OMA" id="AKSHIRC"/>
<accession>E5R452</accession>
<dbReference type="VEuPathDB" id="FungiDB:LEMA_P044890.1"/>
<name>E5R452_LEPMJ</name>
<dbReference type="InParanoid" id="E5R452"/>
<evidence type="ECO:0000313" key="3">
    <source>
        <dbReference type="Proteomes" id="UP000002668"/>
    </source>
</evidence>
<dbReference type="InterPro" id="IPR000182">
    <property type="entry name" value="GNAT_dom"/>
</dbReference>
<dbReference type="PANTHER" id="PTHR42791">
    <property type="entry name" value="GNAT FAMILY ACETYLTRANSFERASE"/>
    <property type="match status" value="1"/>
</dbReference>
<organism evidence="3">
    <name type="scientific">Leptosphaeria maculans (strain JN3 / isolate v23.1.3 / race Av1-4-5-6-7-8)</name>
    <name type="common">Blackleg fungus</name>
    <name type="synonym">Phoma lingam</name>
    <dbReference type="NCBI Taxonomy" id="985895"/>
    <lineage>
        <taxon>Eukaryota</taxon>
        <taxon>Fungi</taxon>
        <taxon>Dikarya</taxon>
        <taxon>Ascomycota</taxon>
        <taxon>Pezizomycotina</taxon>
        <taxon>Dothideomycetes</taxon>
        <taxon>Pleosporomycetidae</taxon>
        <taxon>Pleosporales</taxon>
        <taxon>Pleosporineae</taxon>
        <taxon>Leptosphaeriaceae</taxon>
        <taxon>Plenodomus</taxon>
        <taxon>Plenodomus lingam/Leptosphaeria maculans species complex</taxon>
    </lineage>
</organism>
<dbReference type="Proteomes" id="UP000002668">
    <property type="component" value="Genome"/>
</dbReference>
<dbReference type="GO" id="GO:0016747">
    <property type="term" value="F:acyltransferase activity, transferring groups other than amino-acyl groups"/>
    <property type="evidence" value="ECO:0007669"/>
    <property type="project" value="InterPro"/>
</dbReference>
<dbReference type="Gene3D" id="3.40.630.30">
    <property type="match status" value="1"/>
</dbReference>
<dbReference type="eggNOG" id="ENOG502STWX">
    <property type="taxonomic scope" value="Eukaryota"/>
</dbReference>
<evidence type="ECO:0000313" key="2">
    <source>
        <dbReference type="EMBL" id="CBX91783.1"/>
    </source>
</evidence>
<dbReference type="InterPro" id="IPR016181">
    <property type="entry name" value="Acyl_CoA_acyltransferase"/>
</dbReference>
<dbReference type="AlphaFoldDB" id="E5R452"/>
<proteinExistence type="predicted"/>
<dbReference type="EMBL" id="FP929083">
    <property type="protein sequence ID" value="CBX91783.1"/>
    <property type="molecule type" value="Genomic_DNA"/>
</dbReference>
<protein>
    <recommendedName>
        <fullName evidence="1">N-acetyltransferase domain-containing protein</fullName>
    </recommendedName>
</protein>
<dbReference type="STRING" id="985895.E5R452"/>
<keyword evidence="3" id="KW-1185">Reference proteome</keyword>
<dbReference type="CDD" id="cd04301">
    <property type="entry name" value="NAT_SF"/>
    <property type="match status" value="1"/>
</dbReference>
<dbReference type="OrthoDB" id="2115692at2759"/>
<dbReference type="HOGENOM" id="CLU_060131_3_2_1"/>
<dbReference type="SUPFAM" id="SSF55729">
    <property type="entry name" value="Acyl-CoA N-acyltransferases (Nat)"/>
    <property type="match status" value="1"/>
</dbReference>
<evidence type="ECO:0000259" key="1">
    <source>
        <dbReference type="PROSITE" id="PS51186"/>
    </source>
</evidence>
<sequence length="264" mass="29406">MHIQPAESKDIAQLASIGAAAFATEAIYGHFHPLREFYPEDFYDAIFNTLRRLMVTPGGVIMVAKVSRDELMHGTTSLPKSSPQEKKKIVGYLTTVRYGAKESVAVWNPNTKEKQLQRELLDIEAAKSHIRCAAPDVIKEFSEAEETLIGDVPERIEAPSLAILPEFQRMGVGKRLMAWALDRANAEQVPIFADASTKGLPLYLKGGFEIIGRVKLRARTVQVPKTLQVIDESKEVSLPELDVPIIKYGPKTGANIEKRLNYHL</sequence>
<feature type="domain" description="N-acetyltransferase" evidence="1">
    <location>
        <begin position="94"/>
        <end position="228"/>
    </location>
</feature>
<dbReference type="PANTHER" id="PTHR42791:SF1">
    <property type="entry name" value="N-ACETYLTRANSFERASE DOMAIN-CONTAINING PROTEIN"/>
    <property type="match status" value="1"/>
</dbReference>